<protein>
    <recommendedName>
        <fullName evidence="3">Sulfotransferase</fullName>
        <ecNumber evidence="3">2.8.2.-</ecNumber>
    </recommendedName>
</protein>
<gene>
    <name evidence="6" type="ORF">Cgig2_024483</name>
</gene>
<sequence length="377" mass="43579">MEDLPPTNPTPNVADKIEENSQNVKEKPKQTLQKTNQEAREKLELTLPKERGFLGPALFFYQGFWCPSRILHNVVTFQQHFEGRDTDVILATKPKSGTTWLKSLVYSILNRTRFTEMDHPLLTKNPHELAPFLEFNVYSEKNEGLPDLSNISPPRLFSTHLPYGPLPESIQGSKCRIVYMGRNPYDTFVSAWKFVTGHNPELHLEVTIEDFLGHFLRGAEAFGPHWEHVLGYWKESLGRPNKVLFIKYEDMKENGTREMKRLAEFVGCGFSQEEDRDGVIDRILKLCSLSNLKELEVNKTGKYMPSVKNKLFFRKGEVGDWVNHLNPSMVERIDQMMKEKFEGSGLEFKRNSSKLMMLELKDVGHVLTNEMLVICLW</sequence>
<dbReference type="EMBL" id="JAKOGI010000079">
    <property type="protein sequence ID" value="KAJ8445277.1"/>
    <property type="molecule type" value="Genomic_DNA"/>
</dbReference>
<dbReference type="GO" id="GO:0008146">
    <property type="term" value="F:sulfotransferase activity"/>
    <property type="evidence" value="ECO:0007669"/>
    <property type="project" value="InterPro"/>
</dbReference>
<name>A0A9Q1KME0_9CARY</name>
<dbReference type="PANTHER" id="PTHR11783">
    <property type="entry name" value="SULFOTRANSFERASE SULT"/>
    <property type="match status" value="1"/>
</dbReference>
<dbReference type="SUPFAM" id="SSF52540">
    <property type="entry name" value="P-loop containing nucleoside triphosphate hydrolases"/>
    <property type="match status" value="1"/>
</dbReference>
<comment type="similarity">
    <text evidence="1 3">Belongs to the sulfotransferase 1 family.</text>
</comment>
<evidence type="ECO:0000256" key="2">
    <source>
        <dbReference type="ARBA" id="ARBA00022679"/>
    </source>
</evidence>
<evidence type="ECO:0000256" key="4">
    <source>
        <dbReference type="SAM" id="MobiDB-lite"/>
    </source>
</evidence>
<comment type="caution">
    <text evidence="6">The sequence shown here is derived from an EMBL/GenBank/DDBJ whole genome shotgun (WGS) entry which is preliminary data.</text>
</comment>
<keyword evidence="2 3" id="KW-0808">Transferase</keyword>
<reference evidence="6" key="1">
    <citation type="submission" date="2022-04" db="EMBL/GenBank/DDBJ databases">
        <title>Carnegiea gigantea Genome sequencing and assembly v2.</title>
        <authorList>
            <person name="Copetti D."/>
            <person name="Sanderson M.J."/>
            <person name="Burquez A."/>
            <person name="Wojciechowski M.F."/>
        </authorList>
    </citation>
    <scope>NUCLEOTIDE SEQUENCE</scope>
    <source>
        <strain evidence="6">SGP5-SGP5p</strain>
        <tissue evidence="6">Aerial part</tissue>
    </source>
</reference>
<dbReference type="Proteomes" id="UP001153076">
    <property type="component" value="Unassembled WGS sequence"/>
</dbReference>
<dbReference type="OrthoDB" id="205623at2759"/>
<evidence type="ECO:0000259" key="5">
    <source>
        <dbReference type="Pfam" id="PF00685"/>
    </source>
</evidence>
<dbReference type="InterPro" id="IPR000863">
    <property type="entry name" value="Sulfotransferase_dom"/>
</dbReference>
<feature type="region of interest" description="Disordered" evidence="4">
    <location>
        <begin position="1"/>
        <end position="36"/>
    </location>
</feature>
<keyword evidence="7" id="KW-1185">Reference proteome</keyword>
<evidence type="ECO:0000256" key="1">
    <source>
        <dbReference type="ARBA" id="ARBA00005771"/>
    </source>
</evidence>
<dbReference type="InterPro" id="IPR027417">
    <property type="entry name" value="P-loop_NTPase"/>
</dbReference>
<dbReference type="AlphaFoldDB" id="A0A9Q1KME0"/>
<accession>A0A9Q1KME0</accession>
<dbReference type="Pfam" id="PF00685">
    <property type="entry name" value="Sulfotransfer_1"/>
    <property type="match status" value="1"/>
</dbReference>
<dbReference type="EC" id="2.8.2.-" evidence="3"/>
<dbReference type="Gene3D" id="3.40.50.300">
    <property type="entry name" value="P-loop containing nucleotide triphosphate hydrolases"/>
    <property type="match status" value="1"/>
</dbReference>
<evidence type="ECO:0000313" key="7">
    <source>
        <dbReference type="Proteomes" id="UP001153076"/>
    </source>
</evidence>
<feature type="compositionally biased region" description="Basic and acidic residues" evidence="4">
    <location>
        <begin position="15"/>
        <end position="29"/>
    </location>
</feature>
<feature type="domain" description="Sulfotransferase" evidence="5">
    <location>
        <begin position="85"/>
        <end position="345"/>
    </location>
</feature>
<organism evidence="6 7">
    <name type="scientific">Carnegiea gigantea</name>
    <dbReference type="NCBI Taxonomy" id="171969"/>
    <lineage>
        <taxon>Eukaryota</taxon>
        <taxon>Viridiplantae</taxon>
        <taxon>Streptophyta</taxon>
        <taxon>Embryophyta</taxon>
        <taxon>Tracheophyta</taxon>
        <taxon>Spermatophyta</taxon>
        <taxon>Magnoliopsida</taxon>
        <taxon>eudicotyledons</taxon>
        <taxon>Gunneridae</taxon>
        <taxon>Pentapetalae</taxon>
        <taxon>Caryophyllales</taxon>
        <taxon>Cactineae</taxon>
        <taxon>Cactaceae</taxon>
        <taxon>Cactoideae</taxon>
        <taxon>Echinocereeae</taxon>
        <taxon>Carnegiea</taxon>
    </lineage>
</organism>
<evidence type="ECO:0000256" key="3">
    <source>
        <dbReference type="RuleBase" id="RU361155"/>
    </source>
</evidence>
<evidence type="ECO:0000313" key="6">
    <source>
        <dbReference type="EMBL" id="KAJ8445277.1"/>
    </source>
</evidence>
<proteinExistence type="inferred from homology"/>